<dbReference type="RefSeq" id="WP_200256458.1">
    <property type="nucleotide sequence ID" value="NZ_NRSH01000013.1"/>
</dbReference>
<reference evidence="1 2" key="1">
    <citation type="journal article" date="2020" name="Microorganisms">
        <title>Osmotic Adaptation and Compatible Solute Biosynthesis of Phototrophic Bacteria as Revealed from Genome Analyses.</title>
        <authorList>
            <person name="Imhoff J.F."/>
            <person name="Rahn T."/>
            <person name="Kunzel S."/>
            <person name="Keller A."/>
            <person name="Neulinger S.C."/>
        </authorList>
    </citation>
    <scope>NUCLEOTIDE SEQUENCE [LARGE SCALE GENOMIC DNA]</scope>
    <source>
        <strain evidence="1 2">DSM 15116</strain>
    </source>
</reference>
<evidence type="ECO:0000313" key="2">
    <source>
        <dbReference type="Proteomes" id="UP000738126"/>
    </source>
</evidence>
<comment type="caution">
    <text evidence="1">The sequence shown here is derived from an EMBL/GenBank/DDBJ whole genome shotgun (WGS) entry which is preliminary data.</text>
</comment>
<sequence>MARELLARKTEWNELRLPPEVAGQYADVEYFEVVVTRKGRLLLSPVQPEEQEAKVREEIQELGVAEDDLRAAARALLGGGEGSGCG</sequence>
<proteinExistence type="predicted"/>
<dbReference type="EMBL" id="NRSH01000013">
    <property type="protein sequence ID" value="MBK1725880.1"/>
    <property type="molecule type" value="Genomic_DNA"/>
</dbReference>
<evidence type="ECO:0008006" key="3">
    <source>
        <dbReference type="Google" id="ProtNLM"/>
    </source>
</evidence>
<evidence type="ECO:0000313" key="1">
    <source>
        <dbReference type="EMBL" id="MBK1725880.1"/>
    </source>
</evidence>
<accession>A0ABS1E265</accession>
<keyword evidence="2" id="KW-1185">Reference proteome</keyword>
<gene>
    <name evidence="1" type="ORF">CKO13_02365</name>
</gene>
<dbReference type="Proteomes" id="UP000738126">
    <property type="component" value="Unassembled WGS sequence"/>
</dbReference>
<organism evidence="1 2">
    <name type="scientific">Halorhodospira neutriphila</name>
    <dbReference type="NCBI Taxonomy" id="168379"/>
    <lineage>
        <taxon>Bacteria</taxon>
        <taxon>Pseudomonadati</taxon>
        <taxon>Pseudomonadota</taxon>
        <taxon>Gammaproteobacteria</taxon>
        <taxon>Chromatiales</taxon>
        <taxon>Ectothiorhodospiraceae</taxon>
        <taxon>Halorhodospira</taxon>
    </lineage>
</organism>
<protein>
    <recommendedName>
        <fullName evidence="3">SpoVT-AbrB domain-containing protein</fullName>
    </recommendedName>
</protein>
<name>A0ABS1E265_9GAMM</name>